<comment type="caution">
    <text evidence="1">The sequence shown here is derived from an EMBL/GenBank/DDBJ whole genome shotgun (WGS) entry which is preliminary data.</text>
</comment>
<dbReference type="PROSITE" id="PS51257">
    <property type="entry name" value="PROKAR_LIPOPROTEIN"/>
    <property type="match status" value="1"/>
</dbReference>
<gene>
    <name evidence="1" type="ORF">FRZ00_27400</name>
</gene>
<dbReference type="Proteomes" id="UP000327000">
    <property type="component" value="Unassembled WGS sequence"/>
</dbReference>
<reference evidence="1 2" key="1">
    <citation type="journal article" date="2019" name="Microb. Cell Fact.">
        <title>Exploring novel herbicidin analogues by transcriptional regulator overexpression and MS/MS molecular networking.</title>
        <authorList>
            <person name="Shi Y."/>
            <person name="Gu R."/>
            <person name="Li Y."/>
            <person name="Wang X."/>
            <person name="Ren W."/>
            <person name="Li X."/>
            <person name="Wang L."/>
            <person name="Xie Y."/>
            <person name="Hong B."/>
        </authorList>
    </citation>
    <scope>NUCLEOTIDE SEQUENCE [LARGE SCALE GENOMIC DNA]</scope>
    <source>
        <strain evidence="1 2">US-43</strain>
    </source>
</reference>
<evidence type="ECO:0000313" key="2">
    <source>
        <dbReference type="Proteomes" id="UP000327000"/>
    </source>
</evidence>
<protein>
    <recommendedName>
        <fullName evidence="3">Lipoprotein</fullName>
    </recommendedName>
</protein>
<sequence>MRRLGAVSGILTLLVTGLSGGLLTGCSEPGGLEVSGPAPTPAPVTLPVHVSEGPGRPVVSRPATFEITGVVRLTRLRWRSWGGPVAEAAGTVTGPWCAAACGDRPREARVQFSGRIGQDRHSYYSRVSVLVDGLPPEQHNGLRDLRLFVPERQPRASAVEEP</sequence>
<dbReference type="OrthoDB" id="4205682at2"/>
<accession>A0A5N5W0W0</accession>
<evidence type="ECO:0000313" key="1">
    <source>
        <dbReference type="EMBL" id="KAB7835353.1"/>
    </source>
</evidence>
<evidence type="ECO:0008006" key="3">
    <source>
        <dbReference type="Google" id="ProtNLM"/>
    </source>
</evidence>
<dbReference type="EMBL" id="VOKX01000108">
    <property type="protein sequence ID" value="KAB7835353.1"/>
    <property type="molecule type" value="Genomic_DNA"/>
</dbReference>
<name>A0A5N5W0W0_STRMB</name>
<dbReference type="AlphaFoldDB" id="A0A5N5W0W0"/>
<dbReference type="RefSeq" id="WP_004947149.1">
    <property type="nucleotide sequence ID" value="NZ_VOKX01000108.1"/>
</dbReference>
<proteinExistence type="predicted"/>
<organism evidence="1 2">
    <name type="scientific">Streptomyces mobaraensis</name>
    <name type="common">Streptoverticillium mobaraense</name>
    <dbReference type="NCBI Taxonomy" id="35621"/>
    <lineage>
        <taxon>Bacteria</taxon>
        <taxon>Bacillati</taxon>
        <taxon>Actinomycetota</taxon>
        <taxon>Actinomycetes</taxon>
        <taxon>Kitasatosporales</taxon>
        <taxon>Streptomycetaceae</taxon>
        <taxon>Streptomyces</taxon>
    </lineage>
</organism>
<keyword evidence="2" id="KW-1185">Reference proteome</keyword>